<dbReference type="GO" id="GO:0006364">
    <property type="term" value="P:rRNA processing"/>
    <property type="evidence" value="ECO:0007669"/>
    <property type="project" value="UniProtKB-UniRule"/>
</dbReference>
<dbReference type="InterPro" id="IPR036976">
    <property type="entry name" value="RimM_N_sf"/>
</dbReference>
<dbReference type="Gene3D" id="2.40.30.60">
    <property type="entry name" value="RimM"/>
    <property type="match status" value="1"/>
</dbReference>
<evidence type="ECO:0000256" key="1">
    <source>
        <dbReference type="ARBA" id="ARBA00022490"/>
    </source>
</evidence>
<dbReference type="InterPro" id="IPR011033">
    <property type="entry name" value="PRC_barrel-like_sf"/>
</dbReference>
<keyword evidence="2 5" id="KW-0690">Ribosome biogenesis</keyword>
<dbReference type="AlphaFoldDB" id="A0AAU7NUS9"/>
<keyword evidence="9" id="KW-1185">Reference proteome</keyword>
<dbReference type="Pfam" id="PF24986">
    <property type="entry name" value="PRC_RimM"/>
    <property type="match status" value="1"/>
</dbReference>
<keyword evidence="3 5" id="KW-0698">rRNA processing</keyword>
<feature type="domain" description="RimM N-terminal" evidence="6">
    <location>
        <begin position="8"/>
        <end position="88"/>
    </location>
</feature>
<evidence type="ECO:0000313" key="8">
    <source>
        <dbReference type="EMBL" id="XBS20673.1"/>
    </source>
</evidence>
<dbReference type="Gene3D" id="2.30.30.240">
    <property type="entry name" value="PRC-barrel domain"/>
    <property type="match status" value="1"/>
</dbReference>
<dbReference type="NCBIfam" id="TIGR02273">
    <property type="entry name" value="16S_RimM"/>
    <property type="match status" value="1"/>
</dbReference>
<dbReference type="KEGG" id="mech:Q9L42_000660"/>
<dbReference type="PANTHER" id="PTHR33692">
    <property type="entry name" value="RIBOSOME MATURATION FACTOR RIMM"/>
    <property type="match status" value="1"/>
</dbReference>
<name>A0AAU7NUS9_9GAMM</name>
<evidence type="ECO:0000256" key="5">
    <source>
        <dbReference type="HAMAP-Rule" id="MF_00014"/>
    </source>
</evidence>
<reference evidence="8 9" key="1">
    <citation type="journal article" date="2024" name="Microbiology">
        <title>Methylomarinum rosea sp. nov., a novel halophilic methanotrophic bacterium from the hypersaline Lake Elton.</title>
        <authorList>
            <person name="Suleimanov R.Z."/>
            <person name="Oshkin I.Y."/>
            <person name="Danilova O.V."/>
            <person name="Suzina N.E."/>
            <person name="Dedysh S.N."/>
        </authorList>
    </citation>
    <scope>NUCLEOTIDE SEQUENCE [LARGE SCALE GENOMIC DNA]</scope>
    <source>
        <strain evidence="8 9">Ch1-1</strain>
    </source>
</reference>
<comment type="similarity">
    <text evidence="5">Belongs to the RimM family.</text>
</comment>
<evidence type="ECO:0000259" key="6">
    <source>
        <dbReference type="Pfam" id="PF01782"/>
    </source>
</evidence>
<sequence length="168" mass="18601">MDDDLINVGEISGVFGVKGWVKVFSYTQPRENILNYSPWYLQKGREIKEIKLVGGQRQGKLVVAALEGITDRDMAAPLSGSKILIDKKQLPAAQEGEYYWADLVGLRVETDQGVALGTVDHLLETGANDVLVVKGDGKERLIPFLQQQTVLSIDLEQGVMVVDWDPDF</sequence>
<accession>A0AAU7NUS9</accession>
<dbReference type="InterPro" id="IPR002676">
    <property type="entry name" value="RimM_N"/>
</dbReference>
<evidence type="ECO:0000313" key="9">
    <source>
        <dbReference type="Proteomes" id="UP001225378"/>
    </source>
</evidence>
<dbReference type="SUPFAM" id="SSF50447">
    <property type="entry name" value="Translation proteins"/>
    <property type="match status" value="1"/>
</dbReference>
<gene>
    <name evidence="5 8" type="primary">rimM</name>
    <name evidence="8" type="ORF">Q9L42_000660</name>
</gene>
<dbReference type="GO" id="GO:0005840">
    <property type="term" value="C:ribosome"/>
    <property type="evidence" value="ECO:0007669"/>
    <property type="project" value="InterPro"/>
</dbReference>
<dbReference type="RefSeq" id="WP_349431723.1">
    <property type="nucleotide sequence ID" value="NZ_CP157743.1"/>
</dbReference>
<dbReference type="PANTHER" id="PTHR33692:SF1">
    <property type="entry name" value="RIBOSOME MATURATION FACTOR RIMM"/>
    <property type="match status" value="1"/>
</dbReference>
<dbReference type="GO" id="GO:0042274">
    <property type="term" value="P:ribosomal small subunit biogenesis"/>
    <property type="evidence" value="ECO:0007669"/>
    <property type="project" value="UniProtKB-UniRule"/>
</dbReference>
<dbReference type="InterPro" id="IPR056792">
    <property type="entry name" value="PRC_RimM"/>
</dbReference>
<proteinExistence type="inferred from homology"/>
<comment type="function">
    <text evidence="5">An accessory protein needed during the final step in the assembly of 30S ribosomal subunit, possibly for assembly of the head region. Essential for efficient processing of 16S rRNA. May be needed both before and after RbfA during the maturation of 16S rRNA. It has affinity for free ribosomal 30S subunits but not for 70S ribosomes.</text>
</comment>
<comment type="subunit">
    <text evidence="5">Binds ribosomal protein uS19.</text>
</comment>
<evidence type="ECO:0000256" key="2">
    <source>
        <dbReference type="ARBA" id="ARBA00022517"/>
    </source>
</evidence>
<dbReference type="InterPro" id="IPR009000">
    <property type="entry name" value="Transl_B-barrel_sf"/>
</dbReference>
<dbReference type="GO" id="GO:0043022">
    <property type="term" value="F:ribosome binding"/>
    <property type="evidence" value="ECO:0007669"/>
    <property type="project" value="InterPro"/>
</dbReference>
<organism evidence="8 9">
    <name type="scientific">Methylomarinum roseum</name>
    <dbReference type="NCBI Taxonomy" id="3067653"/>
    <lineage>
        <taxon>Bacteria</taxon>
        <taxon>Pseudomonadati</taxon>
        <taxon>Pseudomonadota</taxon>
        <taxon>Gammaproteobacteria</taxon>
        <taxon>Methylococcales</taxon>
        <taxon>Methylococcaceae</taxon>
        <taxon>Methylomarinum</taxon>
    </lineage>
</organism>
<dbReference type="InterPro" id="IPR011961">
    <property type="entry name" value="RimM"/>
</dbReference>
<dbReference type="SUPFAM" id="SSF50346">
    <property type="entry name" value="PRC-barrel domain"/>
    <property type="match status" value="1"/>
</dbReference>
<dbReference type="HAMAP" id="MF_00014">
    <property type="entry name" value="Ribosome_mat_RimM"/>
    <property type="match status" value="1"/>
</dbReference>
<dbReference type="EMBL" id="CP157743">
    <property type="protein sequence ID" value="XBS20673.1"/>
    <property type="molecule type" value="Genomic_DNA"/>
</dbReference>
<evidence type="ECO:0000256" key="4">
    <source>
        <dbReference type="ARBA" id="ARBA00023186"/>
    </source>
</evidence>
<protein>
    <recommendedName>
        <fullName evidence="5">Ribosome maturation factor RimM</fullName>
    </recommendedName>
</protein>
<dbReference type="Pfam" id="PF01782">
    <property type="entry name" value="RimM"/>
    <property type="match status" value="1"/>
</dbReference>
<comment type="subcellular location">
    <subcellularLocation>
        <location evidence="5">Cytoplasm</location>
    </subcellularLocation>
</comment>
<evidence type="ECO:0000259" key="7">
    <source>
        <dbReference type="Pfam" id="PF24986"/>
    </source>
</evidence>
<evidence type="ECO:0000256" key="3">
    <source>
        <dbReference type="ARBA" id="ARBA00022552"/>
    </source>
</evidence>
<dbReference type="Proteomes" id="UP001225378">
    <property type="component" value="Chromosome"/>
</dbReference>
<feature type="domain" description="Ribosome maturation factor RimM PRC barrel" evidence="7">
    <location>
        <begin position="100"/>
        <end position="165"/>
    </location>
</feature>
<dbReference type="GO" id="GO:0005737">
    <property type="term" value="C:cytoplasm"/>
    <property type="evidence" value="ECO:0007669"/>
    <property type="project" value="UniProtKB-SubCell"/>
</dbReference>
<keyword evidence="1 5" id="KW-0963">Cytoplasm</keyword>
<keyword evidence="4 5" id="KW-0143">Chaperone</keyword>
<comment type="domain">
    <text evidence="5">The PRC barrel domain binds ribosomal protein uS19.</text>
</comment>